<gene>
    <name evidence="1" type="ORF">SPARVUS_LOCUS8571039</name>
</gene>
<accession>A0ABN9DZF0</accession>
<feature type="non-terminal residue" evidence="1">
    <location>
        <position position="47"/>
    </location>
</feature>
<organism evidence="1 2">
    <name type="scientific">Staurois parvus</name>
    <dbReference type="NCBI Taxonomy" id="386267"/>
    <lineage>
        <taxon>Eukaryota</taxon>
        <taxon>Metazoa</taxon>
        <taxon>Chordata</taxon>
        <taxon>Craniata</taxon>
        <taxon>Vertebrata</taxon>
        <taxon>Euteleostomi</taxon>
        <taxon>Amphibia</taxon>
        <taxon>Batrachia</taxon>
        <taxon>Anura</taxon>
        <taxon>Neobatrachia</taxon>
        <taxon>Ranoidea</taxon>
        <taxon>Ranidae</taxon>
        <taxon>Staurois</taxon>
    </lineage>
</organism>
<proteinExistence type="predicted"/>
<evidence type="ECO:0000313" key="1">
    <source>
        <dbReference type="EMBL" id="CAI9576692.1"/>
    </source>
</evidence>
<protein>
    <submittedName>
        <fullName evidence="1">Uncharacterized protein</fullName>
    </submittedName>
</protein>
<reference evidence="1" key="1">
    <citation type="submission" date="2023-05" db="EMBL/GenBank/DDBJ databases">
        <authorList>
            <person name="Stuckert A."/>
        </authorList>
    </citation>
    <scope>NUCLEOTIDE SEQUENCE</scope>
</reference>
<evidence type="ECO:0000313" key="2">
    <source>
        <dbReference type="Proteomes" id="UP001162483"/>
    </source>
</evidence>
<sequence length="47" mass="5497">MQKNKKSMETFLKSSQPLRYITTCRLHQQKSAKSGLKLFKLSPKLEN</sequence>
<keyword evidence="2" id="KW-1185">Reference proteome</keyword>
<dbReference type="Proteomes" id="UP001162483">
    <property type="component" value="Unassembled WGS sequence"/>
</dbReference>
<name>A0ABN9DZF0_9NEOB</name>
<comment type="caution">
    <text evidence="1">The sequence shown here is derived from an EMBL/GenBank/DDBJ whole genome shotgun (WGS) entry which is preliminary data.</text>
</comment>
<dbReference type="EMBL" id="CATNWA010014854">
    <property type="protein sequence ID" value="CAI9576692.1"/>
    <property type="molecule type" value="Genomic_DNA"/>
</dbReference>